<keyword evidence="4" id="KW-0539">Nucleus</keyword>
<dbReference type="AlphaFoldDB" id="A0AAV2R0A2"/>
<dbReference type="GO" id="GO:0046983">
    <property type="term" value="F:protein dimerization activity"/>
    <property type="evidence" value="ECO:0007669"/>
    <property type="project" value="InterPro"/>
</dbReference>
<gene>
    <name evidence="7" type="ORF">MNOR_LOCUS19132</name>
</gene>
<evidence type="ECO:0000313" key="8">
    <source>
        <dbReference type="Proteomes" id="UP001497623"/>
    </source>
</evidence>
<keyword evidence="3" id="KW-0804">Transcription</keyword>
<dbReference type="SUPFAM" id="SSF47459">
    <property type="entry name" value="HLH, helix-loop-helix DNA-binding domain"/>
    <property type="match status" value="1"/>
</dbReference>
<dbReference type="Gene3D" id="4.10.280.10">
    <property type="entry name" value="Helix-loop-helix DNA-binding domain"/>
    <property type="match status" value="1"/>
</dbReference>
<dbReference type="Proteomes" id="UP001497623">
    <property type="component" value="Unassembled WGS sequence"/>
</dbReference>
<dbReference type="InterPro" id="IPR050283">
    <property type="entry name" value="E-box_TF_Regulators"/>
</dbReference>
<keyword evidence="2" id="KW-0238">DNA-binding</keyword>
<dbReference type="CDD" id="cd11417">
    <property type="entry name" value="bHLH_TS_PTF1A"/>
    <property type="match status" value="1"/>
</dbReference>
<feature type="region of interest" description="Disordered" evidence="5">
    <location>
        <begin position="53"/>
        <end position="106"/>
    </location>
</feature>
<sequence length="222" mass="24962">MMMYGVEHMNMDPMNRQWMSTAGSYAEWEAMSGPGFMAGLEYSPGSSTYEDDPQAWAGWSSPEKDDSLHGNNIKENRRRRRPCPMAQVRQRQAANQRERRRMSSINDAFEGLRAHIPTMPYEKRLSKVDTLKLAIGYISFLSDIIDSDPNTPGNHLTKHCSQGGNNNNNRVVVKTSATATAEYDDSSGETAPAFTELSWEQQGQEIFNGRVNTSLWTPCATQ</sequence>
<keyword evidence="1" id="KW-0805">Transcription regulation</keyword>
<evidence type="ECO:0000256" key="2">
    <source>
        <dbReference type="ARBA" id="ARBA00023125"/>
    </source>
</evidence>
<dbReference type="EMBL" id="CAXKWB010014055">
    <property type="protein sequence ID" value="CAL4109542.1"/>
    <property type="molecule type" value="Genomic_DNA"/>
</dbReference>
<dbReference type="PANTHER" id="PTHR23349">
    <property type="entry name" value="BASIC HELIX-LOOP-HELIX TRANSCRIPTION FACTOR, TWIST"/>
    <property type="match status" value="1"/>
</dbReference>
<dbReference type="InterPro" id="IPR011598">
    <property type="entry name" value="bHLH_dom"/>
</dbReference>
<organism evidence="7 8">
    <name type="scientific">Meganyctiphanes norvegica</name>
    <name type="common">Northern krill</name>
    <name type="synonym">Thysanopoda norvegica</name>
    <dbReference type="NCBI Taxonomy" id="48144"/>
    <lineage>
        <taxon>Eukaryota</taxon>
        <taxon>Metazoa</taxon>
        <taxon>Ecdysozoa</taxon>
        <taxon>Arthropoda</taxon>
        <taxon>Crustacea</taxon>
        <taxon>Multicrustacea</taxon>
        <taxon>Malacostraca</taxon>
        <taxon>Eumalacostraca</taxon>
        <taxon>Eucarida</taxon>
        <taxon>Euphausiacea</taxon>
        <taxon>Euphausiidae</taxon>
        <taxon>Meganyctiphanes</taxon>
    </lineage>
</organism>
<feature type="compositionally biased region" description="Low complexity" evidence="5">
    <location>
        <begin position="86"/>
        <end position="95"/>
    </location>
</feature>
<dbReference type="SMART" id="SM00353">
    <property type="entry name" value="HLH"/>
    <property type="match status" value="1"/>
</dbReference>
<dbReference type="GO" id="GO:0000981">
    <property type="term" value="F:DNA-binding transcription factor activity, RNA polymerase II-specific"/>
    <property type="evidence" value="ECO:0007669"/>
    <property type="project" value="TreeGrafter"/>
</dbReference>
<evidence type="ECO:0000256" key="5">
    <source>
        <dbReference type="SAM" id="MobiDB-lite"/>
    </source>
</evidence>
<dbReference type="PANTHER" id="PTHR23349:SF112">
    <property type="entry name" value="48 RELATED 1, ISOFORM B"/>
    <property type="match status" value="1"/>
</dbReference>
<evidence type="ECO:0000256" key="4">
    <source>
        <dbReference type="ARBA" id="ARBA00023242"/>
    </source>
</evidence>
<comment type="caution">
    <text evidence="7">The sequence shown here is derived from an EMBL/GenBank/DDBJ whole genome shotgun (WGS) entry which is preliminary data.</text>
</comment>
<reference evidence="7 8" key="1">
    <citation type="submission" date="2024-05" db="EMBL/GenBank/DDBJ databases">
        <authorList>
            <person name="Wallberg A."/>
        </authorList>
    </citation>
    <scope>NUCLEOTIDE SEQUENCE [LARGE SCALE GENOMIC DNA]</scope>
</reference>
<evidence type="ECO:0000259" key="6">
    <source>
        <dbReference type="PROSITE" id="PS50888"/>
    </source>
</evidence>
<dbReference type="GO" id="GO:0032502">
    <property type="term" value="P:developmental process"/>
    <property type="evidence" value="ECO:0007669"/>
    <property type="project" value="TreeGrafter"/>
</dbReference>
<dbReference type="GO" id="GO:0000977">
    <property type="term" value="F:RNA polymerase II transcription regulatory region sequence-specific DNA binding"/>
    <property type="evidence" value="ECO:0007669"/>
    <property type="project" value="TreeGrafter"/>
</dbReference>
<protein>
    <recommendedName>
        <fullName evidence="6">BHLH domain-containing protein</fullName>
    </recommendedName>
</protein>
<proteinExistence type="predicted"/>
<keyword evidence="8" id="KW-1185">Reference proteome</keyword>
<dbReference type="FunFam" id="4.10.280.10:FF:000035">
    <property type="entry name" value="Pancreas-specific transcription factor 1a"/>
    <property type="match status" value="1"/>
</dbReference>
<evidence type="ECO:0000256" key="3">
    <source>
        <dbReference type="ARBA" id="ARBA00023163"/>
    </source>
</evidence>
<feature type="domain" description="BHLH" evidence="6">
    <location>
        <begin position="89"/>
        <end position="141"/>
    </location>
</feature>
<dbReference type="Pfam" id="PF00010">
    <property type="entry name" value="HLH"/>
    <property type="match status" value="1"/>
</dbReference>
<name>A0AAV2R0A2_MEGNR</name>
<dbReference type="PROSITE" id="PS50888">
    <property type="entry name" value="BHLH"/>
    <property type="match status" value="1"/>
</dbReference>
<evidence type="ECO:0000256" key="1">
    <source>
        <dbReference type="ARBA" id="ARBA00023015"/>
    </source>
</evidence>
<accession>A0AAV2R0A2</accession>
<evidence type="ECO:0000313" key="7">
    <source>
        <dbReference type="EMBL" id="CAL4109542.1"/>
    </source>
</evidence>
<dbReference type="InterPro" id="IPR036638">
    <property type="entry name" value="HLH_DNA-bd_sf"/>
</dbReference>
<feature type="compositionally biased region" description="Basic and acidic residues" evidence="5">
    <location>
        <begin position="62"/>
        <end position="75"/>
    </location>
</feature>